<proteinExistence type="predicted"/>
<evidence type="ECO:0000313" key="1">
    <source>
        <dbReference type="EMBL" id="SHK40210.1"/>
    </source>
</evidence>
<gene>
    <name evidence="1" type="ORF">SAMN05720469_10552</name>
</gene>
<protein>
    <submittedName>
        <fullName evidence="1">Uncharacterized protein</fullName>
    </submittedName>
</protein>
<sequence length="2291" mass="242199">MLRTKKGVSLITVLLFMLVATIAATATYRWITREGESSASRMVRSEAYMSAVSGIEAARSWMTYHGNDVGALIADYFANDKKPILLDSALAPLNRSGQNYNVWLTGVNTEKNSYKLKIFSEGEARNGAKHSEVAILNVNGLYRVQIPQEGSEIDFNEAFFGSLASAGDLNVNSIIVNGSPNATNGGGAAFSTVNVTDYLFVTGTAEFNSSTNVGTMYVEGDFMRCTNVNVNGDVFVGGKWYATMGGSGDVIAGDLYVVGGIDLTTQGPRTQGGCGGGIGGTLSVGGNLTSEGPVKMPNNNGTWNLVVGQNLVVNDAMIFNTGGYSNQNFPLEVGLNTYIEDGISGTHNYVDVAKVKFGTSSSTDTYIPNVYRVNAVDAEKSGDPSTYFQSALSGDIAYFSITGQYHNGGAPTNLNDWKANRLDSLKERIKDGGTAKGCQTDKYVEDPIQFNKDILTSEVVLTQGNHAACPALDIWKQWPSDWVAQVNACYATAESDEKYDDTWLVIDLTDPMFATPGTLLDGKYVFIIHSDGNSGNEFVLPAMTEQSKAFIYFPDGWNKTIRFYKGDSDNNHYFIFSDKDIKDFQMNVNHPMQGSIFMSNCASLNTGTHNAALSAVSDKDFNDMLATSGIICNNDGSGKCNSNSGTGGSSGGSGGSSTTSSGAYDSYYIATAPQLGITLESQYEAKEKAPSANNYNGISPSILVLPRVIYLNRDPVGQLSDYYTVINLNGANETPSASNVSCSPSGINTAGLLYQNDALIDEGIYECAYSSTGSYGTVPFYVVISGTAGTTPAVKFKESAAEIAPGGTCAEVTLVVPSSTRANPISVDVSVSSLPSDWTMTALSGVSERSGTTDLNRIFTASATPSATGASEIALFKVCANSGAAQGTMLFQLVTPCEGCIIGSPNLEIVAVTGHAEVERKSLEAYCAQTENVQICEDEGWDEKAHYPDCDDFISGSWVEASGLNCSVEEVNNKWSCGTNLSIGLKGVSSVPDYCERIIPSENNSILSPENDQTYPLYASVKRKPYTLTVKLEGASSNDAKIHVYESATGTYPSSPSYTCTQSDGACDYTVYAGSRIKLSYEEGSDKFSYWKCLGDNCPVNISNSSDYSLLISADNEVTAKFNDKDKHCFYEDFLSLKAFCSTGETNCIENCTLRDGCDISKTSANWQMMFAINKKSNATPVIEDGAIYTTNTKNANNKNGSPILVLRAADAGSNGTMTSLFQTTILASNKKNEFLNSGIIFRANATMSEYLILNVFGVGSGDEGVLTARICKGAGQGIQNSSGCIEKTLLDVNGVQRIISPTTMIKLSMTVSSSTLTVSATVSSSILGEIFDISSTVGATFDLSSYGMNDLEHQYVGFALADSPFRVYDLGWESFDYGDACWETPKLSCSFKANYLGSIVPKDSLVTPWVGTSSWFSENGCTLKFYYNGWDNQTSYNGFSWGGYGFSLVGSYYQFSEGGLHGVPYSGSFIWHGITYNYTGIRQNVVVQADCPSSLNSSLSGDTASCGTFMVGEVTRCGENAVILSGSEEYVPAETDKEFLTGAALNLREATLYFHIANLDENATITVYLKDSLGNFSLPGYLTTNGDVSLNVNVMSDLETFDPQAVTAVILKGTSYFYVSYIASSCPYALGIASCGATYNGTSWKIDAKFTNPEGVASNGCSVTPSSSEINGLSDVTCPTDGSGFSISDPDLYTRLNNGGADLSYSFVVKAKSSNGGEVTCTTDEVTFKPAAITCSVAKSEVFTGAGVPKLTYRIDNCPSSGCDYTLKLEGTGESVSGTTKGNSETWSPTANTTPPLSAGEYFYKISSMGKTASCNFTVKEASPASVSNCRIEGNTFKADVTPASNGSAWSIVVAVHDQLGNVVNAGSTTSGTGSSYSYVLPPFSPKGNDETYSALLYLNGNGVASCQESFTVPGTGVSSSSAQSSSSAVEVSSSSSSVEASSSSAGAITATCTFESSVGVGNTAKLNISSINGQNVDSVNMILTGEGVSKTISVNRYWNAAVEITAPSSVSNYEYVLYYEGNVVCRATLNVISLLTCSTDKSEVPLGESFTLSTVYAGDAWNCDLSGNGATSACNSSHTISPTALGAQTYVYKVTNGSKGYAECSVDVSVVEVAPTITCPDDMAKSVGATVSVTPKSLSGCASGCYYTIDGTGASGSGYTGGAVSFTGASSAGTSTYTFNVSNSKGSASCNFNVEYSASATIDITASYGSYQSYTPGKCYSITMAGGNVWRCTAGSQSTTRFIGVFNSSNFNIEAWQTQATTTNPGSGSVVEFCVDDNAPTDLQCANDW</sequence>
<keyword evidence="2" id="KW-1185">Reference proteome</keyword>
<dbReference type="EMBL" id="FRAW01000005">
    <property type="protein sequence ID" value="SHK40210.1"/>
    <property type="molecule type" value="Genomic_DNA"/>
</dbReference>
<name>A0A1M6S691_9BACT</name>
<evidence type="ECO:0000313" key="2">
    <source>
        <dbReference type="Proteomes" id="UP000184275"/>
    </source>
</evidence>
<dbReference type="RefSeq" id="WP_073302913.1">
    <property type="nucleotide sequence ID" value="NZ_FRAW01000005.1"/>
</dbReference>
<reference evidence="2" key="1">
    <citation type="submission" date="2016-11" db="EMBL/GenBank/DDBJ databases">
        <authorList>
            <person name="Varghese N."/>
            <person name="Submissions S."/>
        </authorList>
    </citation>
    <scope>NUCLEOTIDE SEQUENCE [LARGE SCALE GENOMIC DNA]</scope>
    <source>
        <strain evidence="2">UWOS</strain>
    </source>
</reference>
<organism evidence="1 2">
    <name type="scientific">Fibrobacter intestinalis</name>
    <dbReference type="NCBI Taxonomy" id="28122"/>
    <lineage>
        <taxon>Bacteria</taxon>
        <taxon>Pseudomonadati</taxon>
        <taxon>Fibrobacterota</taxon>
        <taxon>Fibrobacteria</taxon>
        <taxon>Fibrobacterales</taxon>
        <taxon>Fibrobacteraceae</taxon>
        <taxon>Fibrobacter</taxon>
    </lineage>
</organism>
<accession>A0A1M6S691</accession>
<dbReference type="Proteomes" id="UP000184275">
    <property type="component" value="Unassembled WGS sequence"/>
</dbReference>